<feature type="compositionally biased region" description="Basic and acidic residues" evidence="1">
    <location>
        <begin position="142"/>
        <end position="158"/>
    </location>
</feature>
<proteinExistence type="predicted"/>
<dbReference type="RefSeq" id="XP_009041852.1">
    <property type="nucleotide sequence ID" value="XM_009043604.1"/>
</dbReference>
<feature type="compositionally biased region" description="Polar residues" evidence="1">
    <location>
        <begin position="180"/>
        <end position="194"/>
    </location>
</feature>
<dbReference type="KEGG" id="aaf:AURANDRAFT_68009"/>
<keyword evidence="3" id="KW-1185">Reference proteome</keyword>
<dbReference type="GeneID" id="20226557"/>
<dbReference type="EMBL" id="GL833171">
    <property type="protein sequence ID" value="EGB03453.1"/>
    <property type="molecule type" value="Genomic_DNA"/>
</dbReference>
<sequence>MYDGTNIERAMEPISYPTCFHHSKIRAVFAMKSKSNAKQIKAKRDALGDARYASFISTYSNKMECKLPGEHKSKLKQAEEINDLLLLDTRRPRPRLCRREYQEPDQESREVWDTGAGKAAQAKSLPTQAKQRKRKAPRAPKQPKEKKPKEEKQLEQQKKIKQQARQIEELQQQHQQTNQKLLSLQTPNDTQANSFKEEWFEKGAKQTKESIEWGLTISEKLNREAAKLDAERAKLQHLHYMEYTQRSPAQSQGQKQPQGQNPTLFPPPQTPPALFAPAAPAPAPAALMLAAAAHAPAAHAPAAPATAAPATAAPAAAAPAAGNATEEMATLAASLRAGAITFGEFMEHAKRLTQP</sequence>
<evidence type="ECO:0000313" key="2">
    <source>
        <dbReference type="EMBL" id="EGB03453.1"/>
    </source>
</evidence>
<accession>F0YN75</accession>
<feature type="region of interest" description="Disordered" evidence="1">
    <location>
        <begin position="245"/>
        <end position="278"/>
    </location>
</feature>
<feature type="region of interest" description="Disordered" evidence="1">
    <location>
        <begin position="96"/>
        <end position="209"/>
    </location>
</feature>
<dbReference type="AlphaFoldDB" id="F0YN75"/>
<gene>
    <name evidence="2" type="ORF">AURANDRAFT_68009</name>
</gene>
<protein>
    <submittedName>
        <fullName evidence="2">Uncharacterized protein</fullName>
    </submittedName>
</protein>
<organism evidence="3">
    <name type="scientific">Aureococcus anophagefferens</name>
    <name type="common">Harmful bloom alga</name>
    <dbReference type="NCBI Taxonomy" id="44056"/>
    <lineage>
        <taxon>Eukaryota</taxon>
        <taxon>Sar</taxon>
        <taxon>Stramenopiles</taxon>
        <taxon>Ochrophyta</taxon>
        <taxon>Pelagophyceae</taxon>
        <taxon>Pelagomonadales</taxon>
        <taxon>Pelagomonadaceae</taxon>
        <taxon>Aureococcus</taxon>
    </lineage>
</organism>
<dbReference type="InParanoid" id="F0YN75"/>
<feature type="compositionally biased region" description="Low complexity" evidence="1">
    <location>
        <begin position="163"/>
        <end position="179"/>
    </location>
</feature>
<feature type="compositionally biased region" description="Basic and acidic residues" evidence="1">
    <location>
        <begin position="195"/>
        <end position="209"/>
    </location>
</feature>
<feature type="compositionally biased region" description="Basic and acidic residues" evidence="1">
    <location>
        <begin position="97"/>
        <end position="112"/>
    </location>
</feature>
<evidence type="ECO:0000256" key="1">
    <source>
        <dbReference type="SAM" id="MobiDB-lite"/>
    </source>
</evidence>
<dbReference type="Proteomes" id="UP000002729">
    <property type="component" value="Unassembled WGS sequence"/>
</dbReference>
<feature type="compositionally biased region" description="Low complexity" evidence="1">
    <location>
        <begin position="247"/>
        <end position="263"/>
    </location>
</feature>
<reference evidence="2 3" key="1">
    <citation type="journal article" date="2011" name="Proc. Natl. Acad. Sci. U.S.A.">
        <title>Niche of harmful alga Aureococcus anophagefferens revealed through ecogenomics.</title>
        <authorList>
            <person name="Gobler C.J."/>
            <person name="Berry D.L."/>
            <person name="Dyhrman S.T."/>
            <person name="Wilhelm S.W."/>
            <person name="Salamov A."/>
            <person name="Lobanov A.V."/>
            <person name="Zhang Y."/>
            <person name="Collier J.L."/>
            <person name="Wurch L.L."/>
            <person name="Kustka A.B."/>
            <person name="Dill B.D."/>
            <person name="Shah M."/>
            <person name="VerBerkmoes N.C."/>
            <person name="Kuo A."/>
            <person name="Terry A."/>
            <person name="Pangilinan J."/>
            <person name="Lindquist E.A."/>
            <person name="Lucas S."/>
            <person name="Paulsen I.T."/>
            <person name="Hattenrath-Lehmann T.K."/>
            <person name="Talmage S.C."/>
            <person name="Walker E.A."/>
            <person name="Koch F."/>
            <person name="Burson A.M."/>
            <person name="Marcoval M.A."/>
            <person name="Tang Y.Z."/>
            <person name="Lecleir G.R."/>
            <person name="Coyne K.J."/>
            <person name="Berg G.M."/>
            <person name="Bertrand E.M."/>
            <person name="Saito M.A."/>
            <person name="Gladyshev V.N."/>
            <person name="Grigoriev I.V."/>
        </authorList>
    </citation>
    <scope>NUCLEOTIDE SEQUENCE [LARGE SCALE GENOMIC DNA]</scope>
    <source>
        <strain evidence="3">CCMP 1984</strain>
    </source>
</reference>
<evidence type="ECO:0000313" key="3">
    <source>
        <dbReference type="Proteomes" id="UP000002729"/>
    </source>
</evidence>
<name>F0YN75_AURAN</name>